<sequence length="231" mass="24945">MAERGGREALLGAVTSMSQMDPTTCGATCVLAARLLEGAGRITDPVRSQRAIQRGLNRRAILWLLPWPRALGSPPWALARALSRMTGRRYRVRWVRDSGRAFPGVVERARGHLAEGRPVILLTGGPLLRRPAGGARRSGLNRLGARVVAGPAIPRHYVLGLPWDGGRASDPGRGRIRVYEPGRGRLHDLDLADLGSVGERGAMPALGHWSRVLAVILPAQCDRCDRCGRSG</sequence>
<organism evidence="1 2">
    <name type="scientific">Actinomyces denticolens</name>
    <dbReference type="NCBI Taxonomy" id="52767"/>
    <lineage>
        <taxon>Bacteria</taxon>
        <taxon>Bacillati</taxon>
        <taxon>Actinomycetota</taxon>
        <taxon>Actinomycetes</taxon>
        <taxon>Actinomycetales</taxon>
        <taxon>Actinomycetaceae</taxon>
        <taxon>Actinomyces</taxon>
    </lineage>
</organism>
<accession>A0ABY1I357</accession>
<evidence type="ECO:0000313" key="1">
    <source>
        <dbReference type="EMBL" id="SHI41859.1"/>
    </source>
</evidence>
<evidence type="ECO:0008006" key="3">
    <source>
        <dbReference type="Google" id="ProtNLM"/>
    </source>
</evidence>
<dbReference type="RefSeq" id="WP_073451330.1">
    <property type="nucleotide sequence ID" value="NZ_FQYL01000002.1"/>
</dbReference>
<dbReference type="EMBL" id="FQYL01000002">
    <property type="protein sequence ID" value="SHI41859.1"/>
    <property type="molecule type" value="Genomic_DNA"/>
</dbReference>
<gene>
    <name evidence="1" type="ORF">SAMN05216246_10256</name>
</gene>
<evidence type="ECO:0000313" key="2">
    <source>
        <dbReference type="Proteomes" id="UP000184390"/>
    </source>
</evidence>
<name>A0ABY1I357_9ACTO</name>
<keyword evidence="2" id="KW-1185">Reference proteome</keyword>
<dbReference type="Proteomes" id="UP000184390">
    <property type="component" value="Unassembled WGS sequence"/>
</dbReference>
<protein>
    <recommendedName>
        <fullName evidence="3">Peptidase_C39 like family protein</fullName>
    </recommendedName>
</protein>
<comment type="caution">
    <text evidence="1">The sequence shown here is derived from an EMBL/GenBank/DDBJ whole genome shotgun (WGS) entry which is preliminary data.</text>
</comment>
<proteinExistence type="predicted"/>
<reference evidence="1 2" key="1">
    <citation type="submission" date="2016-11" db="EMBL/GenBank/DDBJ databases">
        <authorList>
            <person name="Varghese N."/>
            <person name="Submissions S."/>
        </authorList>
    </citation>
    <scope>NUCLEOTIDE SEQUENCE [LARGE SCALE GENOMIC DNA]</scope>
    <source>
        <strain evidence="1 2">PA</strain>
    </source>
</reference>